<gene>
    <name evidence="1" type="ORF">DSM3645_26139</name>
</gene>
<dbReference type="Proteomes" id="UP000004358">
    <property type="component" value="Unassembled WGS sequence"/>
</dbReference>
<name>A3ZWE1_9BACT</name>
<dbReference type="eggNOG" id="ENOG502ZWKZ">
    <property type="taxonomic scope" value="Bacteria"/>
</dbReference>
<dbReference type="AlphaFoldDB" id="A3ZWE1"/>
<evidence type="ECO:0000313" key="1">
    <source>
        <dbReference type="EMBL" id="EAQ79169.1"/>
    </source>
</evidence>
<sequence length="208" mass="22015">MAQSPCLTTNTATHQANEAAAQQAGVTTIDTLLNNDYTAFLIAQFTGQQTAANNLLTETQDWVLDNIGSNVAYAAIAAVASNAYSSLRESTIFAHNLLAASSLKQAEDQVAGSYLSNGSQLADAIAAYQIAEAQALRDHRIALEQADRRFADNGDTTAHNTAIETAHDALDAARETFTEAYYKAAIGAQGAHQSTVAKTEVDYENNVG</sequence>
<dbReference type="RefSeq" id="WP_002653123.1">
    <property type="nucleotide sequence ID" value="NZ_CH672376.1"/>
</dbReference>
<dbReference type="HOGENOM" id="CLU_1318837_0_0_0"/>
<evidence type="ECO:0000313" key="2">
    <source>
        <dbReference type="Proteomes" id="UP000004358"/>
    </source>
</evidence>
<reference evidence="1 2" key="1">
    <citation type="submission" date="2006-02" db="EMBL/GenBank/DDBJ databases">
        <authorList>
            <person name="Amann R."/>
            <person name="Ferriera S."/>
            <person name="Johnson J."/>
            <person name="Kravitz S."/>
            <person name="Halpern A."/>
            <person name="Remington K."/>
            <person name="Beeson K."/>
            <person name="Tran B."/>
            <person name="Rogers Y.-H."/>
            <person name="Friedman R."/>
            <person name="Venter J.C."/>
        </authorList>
    </citation>
    <scope>NUCLEOTIDE SEQUENCE [LARGE SCALE GENOMIC DNA]</scope>
    <source>
        <strain evidence="1 2">DSM 3645</strain>
    </source>
</reference>
<dbReference type="EMBL" id="AANZ01000015">
    <property type="protein sequence ID" value="EAQ79169.1"/>
    <property type="molecule type" value="Genomic_DNA"/>
</dbReference>
<dbReference type="STRING" id="314230.DSM3645_26139"/>
<protein>
    <submittedName>
        <fullName evidence="1">Uncharacterized protein</fullName>
    </submittedName>
</protein>
<accession>A3ZWE1</accession>
<comment type="caution">
    <text evidence="1">The sequence shown here is derived from an EMBL/GenBank/DDBJ whole genome shotgun (WGS) entry which is preliminary data.</text>
</comment>
<dbReference type="OrthoDB" id="304151at2"/>
<organism evidence="1 2">
    <name type="scientific">Blastopirellula marina DSM 3645</name>
    <dbReference type="NCBI Taxonomy" id="314230"/>
    <lineage>
        <taxon>Bacteria</taxon>
        <taxon>Pseudomonadati</taxon>
        <taxon>Planctomycetota</taxon>
        <taxon>Planctomycetia</taxon>
        <taxon>Pirellulales</taxon>
        <taxon>Pirellulaceae</taxon>
        <taxon>Blastopirellula</taxon>
    </lineage>
</organism>
<proteinExistence type="predicted"/>